<protein>
    <submittedName>
        <fullName evidence="1">Uncharacterized protein</fullName>
    </submittedName>
</protein>
<dbReference type="OrthoDB" id="9977735at2759"/>
<sequence length="221" mass="25432">MLLALGDLLPWQWPRKLLQFTQTLTVNHEHGIWLVRTSTPVALVGLECHLAVLIDGFVYEIGLPADRDRTEILFLKSGKWEVSWHTPYGFCDYKGWVRVYGNPRVLKTRDELVAYAKSLEGKDYDFLDMNCQDFCILMIAFACDKKVKIGTPEFDDLRRDTLVNTFGLGFTWRPSRGMAYPEPHADFLNAAFFEDQVPFGPETDHEYQPDTRAESSYQGNP</sequence>
<proteinExistence type="predicted"/>
<dbReference type="EMBL" id="CAMXCT030005501">
    <property type="protein sequence ID" value="CAL4799811.1"/>
    <property type="molecule type" value="Genomic_DNA"/>
</dbReference>
<dbReference type="AlphaFoldDB" id="A0A9P1DP00"/>
<reference evidence="1" key="1">
    <citation type="submission" date="2022-10" db="EMBL/GenBank/DDBJ databases">
        <authorList>
            <person name="Chen Y."/>
            <person name="Dougan E. K."/>
            <person name="Chan C."/>
            <person name="Rhodes N."/>
            <person name="Thang M."/>
        </authorList>
    </citation>
    <scope>NUCLEOTIDE SEQUENCE</scope>
</reference>
<dbReference type="Proteomes" id="UP001152797">
    <property type="component" value="Unassembled WGS sequence"/>
</dbReference>
<evidence type="ECO:0000313" key="3">
    <source>
        <dbReference type="Proteomes" id="UP001152797"/>
    </source>
</evidence>
<comment type="caution">
    <text evidence="1">The sequence shown here is derived from an EMBL/GenBank/DDBJ whole genome shotgun (WGS) entry which is preliminary data.</text>
</comment>
<keyword evidence="3" id="KW-1185">Reference proteome</keyword>
<dbReference type="EMBL" id="CAMXCT010005501">
    <property type="protein sequence ID" value="CAI4012499.1"/>
    <property type="molecule type" value="Genomic_DNA"/>
</dbReference>
<name>A0A9P1DP00_9DINO</name>
<dbReference type="EMBL" id="CAMXCT020005501">
    <property type="protein sequence ID" value="CAL1165874.1"/>
    <property type="molecule type" value="Genomic_DNA"/>
</dbReference>
<organism evidence="1">
    <name type="scientific">Cladocopium goreaui</name>
    <dbReference type="NCBI Taxonomy" id="2562237"/>
    <lineage>
        <taxon>Eukaryota</taxon>
        <taxon>Sar</taxon>
        <taxon>Alveolata</taxon>
        <taxon>Dinophyceae</taxon>
        <taxon>Suessiales</taxon>
        <taxon>Symbiodiniaceae</taxon>
        <taxon>Cladocopium</taxon>
    </lineage>
</organism>
<evidence type="ECO:0000313" key="1">
    <source>
        <dbReference type="EMBL" id="CAI4012499.1"/>
    </source>
</evidence>
<reference evidence="2" key="2">
    <citation type="submission" date="2024-04" db="EMBL/GenBank/DDBJ databases">
        <authorList>
            <person name="Chen Y."/>
            <person name="Shah S."/>
            <person name="Dougan E. K."/>
            <person name="Thang M."/>
            <person name="Chan C."/>
        </authorList>
    </citation>
    <scope>NUCLEOTIDE SEQUENCE [LARGE SCALE GENOMIC DNA]</scope>
</reference>
<gene>
    <name evidence="1" type="ORF">C1SCF055_LOCUS37557</name>
</gene>
<accession>A0A9P1DP00</accession>
<evidence type="ECO:0000313" key="2">
    <source>
        <dbReference type="EMBL" id="CAL1165874.1"/>
    </source>
</evidence>